<accession>A0A2M7U3V0</accession>
<dbReference type="EMBL" id="PFOD01000054">
    <property type="protein sequence ID" value="PIZ65254.1"/>
    <property type="molecule type" value="Genomic_DNA"/>
</dbReference>
<dbReference type="InterPro" id="IPR053830">
    <property type="entry name" value="DUF6922"/>
</dbReference>
<dbReference type="Proteomes" id="UP000230027">
    <property type="component" value="Unassembled WGS sequence"/>
</dbReference>
<evidence type="ECO:0000313" key="2">
    <source>
        <dbReference type="EMBL" id="PIZ65254.1"/>
    </source>
</evidence>
<dbReference type="AlphaFoldDB" id="A0A2M7U3V0"/>
<evidence type="ECO:0000259" key="1">
    <source>
        <dbReference type="Pfam" id="PF21956"/>
    </source>
</evidence>
<evidence type="ECO:0000313" key="3">
    <source>
        <dbReference type="Proteomes" id="UP000230027"/>
    </source>
</evidence>
<proteinExistence type="predicted"/>
<organism evidence="2 3">
    <name type="scientific">Candidatus Roizmanbacteria bacterium CG_4_10_14_0_2_um_filter_36_9</name>
    <dbReference type="NCBI Taxonomy" id="1974823"/>
    <lineage>
        <taxon>Bacteria</taxon>
        <taxon>Candidatus Roizmaniibacteriota</taxon>
    </lineage>
</organism>
<gene>
    <name evidence="2" type="ORF">COY14_02730</name>
</gene>
<protein>
    <recommendedName>
        <fullName evidence="1">DUF6922 domain-containing protein</fullName>
    </recommendedName>
</protein>
<sequence length="78" mass="9061">MQHSSLPDFVSKYFWGDNLSELSLERNETYIIQTILNIGDQKAVSWLLSAIDKNKIKQRISLLKLTTPSSKFWNLFLS</sequence>
<name>A0A2M7U3V0_9BACT</name>
<reference evidence="3" key="1">
    <citation type="submission" date="2017-09" db="EMBL/GenBank/DDBJ databases">
        <title>Depth-based differentiation of microbial function through sediment-hosted aquifers and enrichment of novel symbionts in the deep terrestrial subsurface.</title>
        <authorList>
            <person name="Probst A.J."/>
            <person name="Ladd B."/>
            <person name="Jarett J.K."/>
            <person name="Geller-Mcgrath D.E."/>
            <person name="Sieber C.M.K."/>
            <person name="Emerson J.B."/>
            <person name="Anantharaman K."/>
            <person name="Thomas B.C."/>
            <person name="Malmstrom R."/>
            <person name="Stieglmeier M."/>
            <person name="Klingl A."/>
            <person name="Woyke T."/>
            <person name="Ryan C.M."/>
            <person name="Banfield J.F."/>
        </authorList>
    </citation>
    <scope>NUCLEOTIDE SEQUENCE [LARGE SCALE GENOMIC DNA]</scope>
</reference>
<feature type="domain" description="DUF6922" evidence="1">
    <location>
        <begin position="11"/>
        <end position="58"/>
    </location>
</feature>
<comment type="caution">
    <text evidence="2">The sequence shown here is derived from an EMBL/GenBank/DDBJ whole genome shotgun (WGS) entry which is preliminary data.</text>
</comment>
<dbReference type="Pfam" id="PF21956">
    <property type="entry name" value="DUF6922"/>
    <property type="match status" value="1"/>
</dbReference>